<dbReference type="InterPro" id="IPR013324">
    <property type="entry name" value="RNA_pol_sigma_r3/r4-like"/>
</dbReference>
<evidence type="ECO:0000256" key="1">
    <source>
        <dbReference type="ARBA" id="ARBA00023163"/>
    </source>
</evidence>
<proteinExistence type="predicted"/>
<dbReference type="AlphaFoldDB" id="A0AAC8UDN5"/>
<dbReference type="Gene3D" id="1.10.10.10">
    <property type="entry name" value="Winged helix-like DNA-binding domain superfamily/Winged helix DNA-binding domain"/>
    <property type="match status" value="1"/>
</dbReference>
<accession>A0AAC8UDN5</accession>
<evidence type="ECO:0000259" key="2">
    <source>
        <dbReference type="PROSITE" id="PS51913"/>
    </source>
</evidence>
<dbReference type="GO" id="GO:0006352">
    <property type="term" value="P:DNA-templated transcription initiation"/>
    <property type="evidence" value="ECO:0007669"/>
    <property type="project" value="InterPro"/>
</dbReference>
<dbReference type="Proteomes" id="UP000060132">
    <property type="component" value="Chromosome"/>
</dbReference>
<sequence length="705" mass="83479">MLLCVDMAKMAKNQAMINTALLEVEVDWQDIFDFEPLVTSFFIQQGVQNVRELLKLTYQQLYFEPSFSAETLFKTFTQINQYLIHHFPVTLFTLFYPPIFAEREVKLTLKYFTDLPVRTLNLIKKQPINTVKQALDFIFSDLATCKGISQKTVIHSQIEAIRHIQFYSNLSTPDFDKLIFQDVIFIAPQPSLIDHFKQVITLFFTQVYQSKHKERDRQILFRRYGLETHSIETLEHIGHSLGLTRERVRQISNMLEEQLQLFLRGEYRINKPATKRLDNSVIDYYYQITQKLTQHHLITCSQFPEFFQEQHYSLLLMHILGYQQIYRQLHHYHFKDYFFTNLAKDQLDYILENIQRALYDEFKDIQLETVLDYFDTLAIDFLSVTELCLLLDNLVGIRLERGKIHREINTYRNFGDIVYRLLLEKQQPTSLKAIAHLMIEKMGALRDEERLVRSIASQMSQDPRFSPMGKSGVWTLTEWHIANKNIKTLIVESLTKYGLLSQQQLFELIKQQRKVSMNSIKIYLSEAEFVCEDKLWRLRRPNEPLILKTKRKLPNNQQFYQLILTFFNDNDQQITPLTELINYLASQTDYKASSIRQKLKQFNGNVLEYLTPDINNNVFVQLKAGEHSLVAFHQDLRHQIQQHIREILAELSQPLTKGELYQYVLARINCIKQTFYAYLAEMSDIEQYKQGSKYYVCAKKRSNAE</sequence>
<dbReference type="InterPro" id="IPR038087">
    <property type="entry name" value="RNAP_delta_N_dom_sf"/>
</dbReference>
<dbReference type="PROSITE" id="PS51913">
    <property type="entry name" value="HTH_HARE"/>
    <property type="match status" value="1"/>
</dbReference>
<dbReference type="GO" id="GO:0003700">
    <property type="term" value="F:DNA-binding transcription factor activity"/>
    <property type="evidence" value="ECO:0007669"/>
    <property type="project" value="InterPro"/>
</dbReference>
<evidence type="ECO:0000313" key="3">
    <source>
        <dbReference type="EMBL" id="AKO33016.1"/>
    </source>
</evidence>
<dbReference type="InterPro" id="IPR007759">
    <property type="entry name" value="Asxl_HARE-HTH"/>
</dbReference>
<reference evidence="3 4" key="1">
    <citation type="journal article" date="2015" name="PLoS Negl. Trop. Dis.">
        <title>Haemophilus ducreyi Cutaneous Ulcer Strains Are Nearly Identical to Class I Genital Ulcer Strains.</title>
        <authorList>
            <person name="Gangaiah D."/>
            <person name="Webb K.M."/>
            <person name="Humphreys T.L."/>
            <person name="Fortney K.R."/>
            <person name="Toh E."/>
            <person name="Tai A."/>
            <person name="Katz S.S."/>
            <person name="Pillay A."/>
            <person name="Chen C.Y."/>
            <person name="Roberts S.A."/>
            <person name="Munson R.S.Jr."/>
            <person name="Spinola S.M."/>
        </authorList>
    </citation>
    <scope>NUCLEOTIDE SEQUENCE [LARGE SCALE GENOMIC DNA]</scope>
    <source>
        <strain evidence="4">CLU2</strain>
    </source>
</reference>
<dbReference type="InterPro" id="IPR036388">
    <property type="entry name" value="WH-like_DNA-bd_sf"/>
</dbReference>
<name>A0AAC8UDN5_HAEDC</name>
<feature type="domain" description="HTH HARE-type" evidence="2">
    <location>
        <begin position="412"/>
        <end position="479"/>
    </location>
</feature>
<organism evidence="3 4">
    <name type="scientific">Haemophilus ducreyi</name>
    <dbReference type="NCBI Taxonomy" id="730"/>
    <lineage>
        <taxon>Bacteria</taxon>
        <taxon>Pseudomonadati</taxon>
        <taxon>Pseudomonadota</taxon>
        <taxon>Gammaproteobacteria</taxon>
        <taxon>Pasteurellales</taxon>
        <taxon>Pasteurellaceae</taxon>
        <taxon>Haemophilus</taxon>
    </lineage>
</organism>
<dbReference type="EMBL" id="CP011219">
    <property type="protein sequence ID" value="AKO33016.1"/>
    <property type="molecule type" value="Genomic_DNA"/>
</dbReference>
<dbReference type="InterPro" id="IPR000943">
    <property type="entry name" value="RNA_pol_sigma70"/>
</dbReference>
<dbReference type="Gene3D" id="1.10.10.1250">
    <property type="entry name" value="RNA polymerase, subunit delta, N-terminal domain"/>
    <property type="match status" value="1"/>
</dbReference>
<dbReference type="InterPro" id="IPR007630">
    <property type="entry name" value="RNA_pol_sigma70_r4"/>
</dbReference>
<gene>
    <name evidence="3" type="ORF">RZ57_07940</name>
</gene>
<evidence type="ECO:0000313" key="4">
    <source>
        <dbReference type="Proteomes" id="UP000060132"/>
    </source>
</evidence>
<keyword evidence="1" id="KW-0804">Transcription</keyword>
<protein>
    <recommendedName>
        <fullName evidence="2">HTH HARE-type domain-containing protein</fullName>
    </recommendedName>
</protein>
<dbReference type="Pfam" id="PF04545">
    <property type="entry name" value="Sigma70_r4"/>
    <property type="match status" value="1"/>
</dbReference>
<dbReference type="RefSeq" id="WP_010945757.1">
    <property type="nucleotide sequence ID" value="NZ_CP011218.1"/>
</dbReference>
<dbReference type="SUPFAM" id="SSF88659">
    <property type="entry name" value="Sigma3 and sigma4 domains of RNA polymerase sigma factors"/>
    <property type="match status" value="1"/>
</dbReference>
<dbReference type="PRINTS" id="PR00046">
    <property type="entry name" value="SIGMA70FCT"/>
</dbReference>